<dbReference type="Pfam" id="PF00399">
    <property type="entry name" value="PIR"/>
    <property type="match status" value="4"/>
</dbReference>
<dbReference type="Proteomes" id="UP001175001">
    <property type="component" value="Unassembled WGS sequence"/>
</dbReference>
<evidence type="ECO:0000256" key="5">
    <source>
        <dbReference type="ARBA" id="ARBA00022737"/>
    </source>
</evidence>
<comment type="similarity">
    <text evidence="6">Belongs to the PIR protein family.</text>
</comment>
<feature type="compositionally biased region" description="Low complexity" evidence="7">
    <location>
        <begin position="116"/>
        <end position="129"/>
    </location>
</feature>
<reference evidence="9" key="1">
    <citation type="submission" date="2023-06" db="EMBL/GenBank/DDBJ databases">
        <title>Multi-omics analyses reveal the molecular pathogenesis toolkit of Lasiodiplodia hormozganensis, a cross-kingdom pathogen.</title>
        <authorList>
            <person name="Felix C."/>
            <person name="Meneses R."/>
            <person name="Goncalves M.F.M."/>
            <person name="Tilleman L."/>
            <person name="Duarte A.S."/>
            <person name="Jorrin-Novo J.V."/>
            <person name="Van De Peer Y."/>
            <person name="Deforce D."/>
            <person name="Van Nieuwerburgh F."/>
            <person name="Esteves A.C."/>
            <person name="Alves A."/>
        </authorList>
    </citation>
    <scope>NUCLEOTIDE SEQUENCE</scope>
    <source>
        <strain evidence="9">CBS 339.90</strain>
    </source>
</reference>
<evidence type="ECO:0000256" key="6">
    <source>
        <dbReference type="ARBA" id="ARBA00038219"/>
    </source>
</evidence>
<comment type="subcellular location">
    <subcellularLocation>
        <location evidence="1">Secreted</location>
        <location evidence="1">Cell wall</location>
    </subcellularLocation>
</comment>
<name>A0AA39YWP6_9PEZI</name>
<keyword evidence="5" id="KW-0677">Repeat</keyword>
<feature type="region of interest" description="Disordered" evidence="7">
    <location>
        <begin position="113"/>
        <end position="260"/>
    </location>
</feature>
<keyword evidence="2" id="KW-0134">Cell wall</keyword>
<evidence type="ECO:0000256" key="4">
    <source>
        <dbReference type="ARBA" id="ARBA00022729"/>
    </source>
</evidence>
<dbReference type="Pfam" id="PF22799">
    <property type="entry name" value="PIR1-like_C"/>
    <property type="match status" value="1"/>
</dbReference>
<dbReference type="AlphaFoldDB" id="A0AA39YWP6"/>
<keyword evidence="10" id="KW-1185">Reference proteome</keyword>
<evidence type="ECO:0000256" key="7">
    <source>
        <dbReference type="SAM" id="MobiDB-lite"/>
    </source>
</evidence>
<evidence type="ECO:0000313" key="10">
    <source>
        <dbReference type="Proteomes" id="UP001175001"/>
    </source>
</evidence>
<organism evidence="9 10">
    <name type="scientific">Lasiodiplodia hormozganensis</name>
    <dbReference type="NCBI Taxonomy" id="869390"/>
    <lineage>
        <taxon>Eukaryota</taxon>
        <taxon>Fungi</taxon>
        <taxon>Dikarya</taxon>
        <taxon>Ascomycota</taxon>
        <taxon>Pezizomycotina</taxon>
        <taxon>Dothideomycetes</taxon>
        <taxon>Dothideomycetes incertae sedis</taxon>
        <taxon>Botryosphaeriales</taxon>
        <taxon>Botryosphaeriaceae</taxon>
        <taxon>Lasiodiplodia</taxon>
    </lineage>
</organism>
<accession>A0AA39YWP6</accession>
<feature type="compositionally biased region" description="Low complexity" evidence="7">
    <location>
        <begin position="139"/>
        <end position="176"/>
    </location>
</feature>
<dbReference type="PANTHER" id="PTHR47254">
    <property type="entry name" value="CELL WALL MANNOPROTEIN CIS3-RELATED"/>
    <property type="match status" value="1"/>
</dbReference>
<comment type="caution">
    <text evidence="9">The sequence shown here is derived from an EMBL/GenBank/DDBJ whole genome shotgun (WGS) entry which is preliminary data.</text>
</comment>
<feature type="compositionally biased region" description="Low complexity" evidence="7">
    <location>
        <begin position="210"/>
        <end position="235"/>
    </location>
</feature>
<evidence type="ECO:0000256" key="3">
    <source>
        <dbReference type="ARBA" id="ARBA00022525"/>
    </source>
</evidence>
<evidence type="ECO:0000256" key="1">
    <source>
        <dbReference type="ARBA" id="ARBA00004191"/>
    </source>
</evidence>
<proteinExistence type="inferred from homology"/>
<evidence type="ECO:0000259" key="8">
    <source>
        <dbReference type="Pfam" id="PF22799"/>
    </source>
</evidence>
<feature type="compositionally biased region" description="Polar residues" evidence="7">
    <location>
        <begin position="236"/>
        <end position="245"/>
    </location>
</feature>
<feature type="compositionally biased region" description="Polar residues" evidence="7">
    <location>
        <begin position="185"/>
        <end position="194"/>
    </location>
</feature>
<protein>
    <submittedName>
        <fullName evidence="9">Cell wall mannoprotein PIR3</fullName>
    </submittedName>
</protein>
<dbReference type="InterPro" id="IPR054508">
    <property type="entry name" value="PIR1-like_C"/>
</dbReference>
<keyword evidence="4" id="KW-0732">Signal</keyword>
<dbReference type="PANTHER" id="PTHR47254:SF1">
    <property type="entry name" value="CELL WALL MANNOPROTEIN CIS3-RELATED"/>
    <property type="match status" value="1"/>
</dbReference>
<evidence type="ECO:0000256" key="2">
    <source>
        <dbReference type="ARBA" id="ARBA00022512"/>
    </source>
</evidence>
<gene>
    <name evidence="9" type="primary">PIR3</name>
    <name evidence="9" type="ORF">DIS24_g3686</name>
</gene>
<sequence length="363" mass="37058">MKSYAAIAAVGALAARSAHASPFPQAVTAAISPSGAAPSGCSASYSGSFGIAVVVISSASSVATSSSMATASSAGDVYIISQTSDGQIQVPTTGVTTPVYTPDYTSVIPISEISDGQPQAPAGTPTTTPVTSLKSRCRTPVSSSSTEEATTVVPVSEISDGQPQAPAGTPNTTPTTRIRSRCGTPVSSSSTEDATTVVPVSEISDGQPQAPAGTTTTPTSSSCSSSAATSVAAVSQISDGQIQSPTDEKKKKKKNKRSLTACPTSSTLTLTLADGVLHDAHNRTGYIASNYQFQFDAPPQAGALYTAGFSVCGGEDGTALLALGGSKTWYRCLSGDFYNLYDRWWAAQCEEVRIEIVEFADCE</sequence>
<dbReference type="InterPro" id="IPR051153">
    <property type="entry name" value="Yeast_CWMannoprotein_PIR"/>
</dbReference>
<keyword evidence="3" id="KW-0964">Secreted</keyword>
<dbReference type="GO" id="GO:0005199">
    <property type="term" value="F:structural constituent of cell wall"/>
    <property type="evidence" value="ECO:0007669"/>
    <property type="project" value="InterPro"/>
</dbReference>
<feature type="domain" description="Cell wall mannoprotein PIR1-like C-terminal" evidence="8">
    <location>
        <begin position="275"/>
        <end position="352"/>
    </location>
</feature>
<dbReference type="PROSITE" id="PS50256">
    <property type="entry name" value="PIR_REPEAT_2"/>
    <property type="match status" value="1"/>
</dbReference>
<dbReference type="GO" id="GO:0031505">
    <property type="term" value="P:fungal-type cell wall organization"/>
    <property type="evidence" value="ECO:0007669"/>
    <property type="project" value="UniProtKB-ARBA"/>
</dbReference>
<dbReference type="GO" id="GO:0009277">
    <property type="term" value="C:fungal-type cell wall"/>
    <property type="evidence" value="ECO:0007669"/>
    <property type="project" value="TreeGrafter"/>
</dbReference>
<dbReference type="InterPro" id="IPR000420">
    <property type="entry name" value="Yeast_PIR_rpt"/>
</dbReference>
<evidence type="ECO:0000313" key="9">
    <source>
        <dbReference type="EMBL" id="KAK0659942.1"/>
    </source>
</evidence>
<dbReference type="EMBL" id="JAUJDW010000012">
    <property type="protein sequence ID" value="KAK0659942.1"/>
    <property type="molecule type" value="Genomic_DNA"/>
</dbReference>